<gene>
    <name evidence="2" type="ORF">LMG29542_08305</name>
</gene>
<evidence type="ECO:0000256" key="1">
    <source>
        <dbReference type="SAM" id="MobiDB-lite"/>
    </source>
</evidence>
<proteinExistence type="predicted"/>
<feature type="region of interest" description="Disordered" evidence="1">
    <location>
        <begin position="1"/>
        <end position="36"/>
    </location>
</feature>
<evidence type="ECO:0000313" key="3">
    <source>
        <dbReference type="Proteomes" id="UP000494363"/>
    </source>
</evidence>
<dbReference type="AlphaFoldDB" id="A0A6J5F970"/>
<feature type="region of interest" description="Disordered" evidence="1">
    <location>
        <begin position="51"/>
        <end position="87"/>
    </location>
</feature>
<dbReference type="EMBL" id="CADIKH010000204">
    <property type="protein sequence ID" value="CAB3774923.1"/>
    <property type="molecule type" value="Genomic_DNA"/>
</dbReference>
<feature type="region of interest" description="Disordered" evidence="1">
    <location>
        <begin position="100"/>
        <end position="120"/>
    </location>
</feature>
<evidence type="ECO:0000313" key="2">
    <source>
        <dbReference type="EMBL" id="CAB3774923.1"/>
    </source>
</evidence>
<feature type="compositionally biased region" description="Polar residues" evidence="1">
    <location>
        <begin position="53"/>
        <end position="64"/>
    </location>
</feature>
<feature type="compositionally biased region" description="Low complexity" evidence="1">
    <location>
        <begin position="19"/>
        <end position="31"/>
    </location>
</feature>
<sequence length="120" mass="12760">MTKVDLNQPHNTVDVLQDPPSTSAPGAAAGSNTDKAHPYAQQLEALNVITDPRTVSSQKASSDTAGRALERLKAMGQSGGGAVPGPAAKAFKKASWEDCRMSSRSKFERLAKKKMSDEEF</sequence>
<keyword evidence="3" id="KW-1185">Reference proteome</keyword>
<protein>
    <submittedName>
        <fullName evidence="2">Uncharacterized protein</fullName>
    </submittedName>
</protein>
<name>A0A6J5F970_9BURK</name>
<accession>A0A6J5F970</accession>
<dbReference type="Proteomes" id="UP000494363">
    <property type="component" value="Unassembled WGS sequence"/>
</dbReference>
<reference evidence="2 3" key="1">
    <citation type="submission" date="2020-04" db="EMBL/GenBank/DDBJ databases">
        <authorList>
            <person name="De Canck E."/>
        </authorList>
    </citation>
    <scope>NUCLEOTIDE SEQUENCE [LARGE SCALE GENOMIC DNA]</scope>
    <source>
        <strain evidence="2 3">LMG 29542</strain>
    </source>
</reference>
<organism evidence="2 3">
    <name type="scientific">Paraburkholderia humisilvae</name>
    <dbReference type="NCBI Taxonomy" id="627669"/>
    <lineage>
        <taxon>Bacteria</taxon>
        <taxon>Pseudomonadati</taxon>
        <taxon>Pseudomonadota</taxon>
        <taxon>Betaproteobacteria</taxon>
        <taxon>Burkholderiales</taxon>
        <taxon>Burkholderiaceae</taxon>
        <taxon>Paraburkholderia</taxon>
    </lineage>
</organism>